<dbReference type="OrthoDB" id="3229878at2759"/>
<proteinExistence type="predicted"/>
<accession>A0A8H6VRE6</accession>
<dbReference type="EMBL" id="JACAZF010000017">
    <property type="protein sequence ID" value="KAF7289216.1"/>
    <property type="molecule type" value="Genomic_DNA"/>
</dbReference>
<evidence type="ECO:0000313" key="2">
    <source>
        <dbReference type="Proteomes" id="UP000636479"/>
    </source>
</evidence>
<dbReference type="GeneID" id="59352762"/>
<keyword evidence="2" id="KW-1185">Reference proteome</keyword>
<protein>
    <submittedName>
        <fullName evidence="1">Polymerase II transcription elongation factor</fullName>
    </submittedName>
</protein>
<gene>
    <name evidence="1" type="ORF">MIND_01382800</name>
</gene>
<keyword evidence="1" id="KW-0648">Protein biosynthesis</keyword>
<keyword evidence="1" id="KW-0251">Elongation factor</keyword>
<dbReference type="GO" id="GO:0003746">
    <property type="term" value="F:translation elongation factor activity"/>
    <property type="evidence" value="ECO:0007669"/>
    <property type="project" value="UniProtKB-KW"/>
</dbReference>
<comment type="caution">
    <text evidence="1">The sequence shown here is derived from an EMBL/GenBank/DDBJ whole genome shotgun (WGS) entry which is preliminary data.</text>
</comment>
<dbReference type="RefSeq" id="XP_037213247.1">
    <property type="nucleotide sequence ID" value="XM_037370246.1"/>
</dbReference>
<evidence type="ECO:0000313" key="1">
    <source>
        <dbReference type="EMBL" id="KAF7289216.1"/>
    </source>
</evidence>
<dbReference type="AlphaFoldDB" id="A0A8H6VRE6"/>
<dbReference type="Proteomes" id="UP000636479">
    <property type="component" value="Unassembled WGS sequence"/>
</dbReference>
<reference evidence="1" key="1">
    <citation type="submission" date="2020-05" db="EMBL/GenBank/DDBJ databases">
        <title>Mycena genomes resolve the evolution of fungal bioluminescence.</title>
        <authorList>
            <person name="Tsai I.J."/>
        </authorList>
    </citation>
    <scope>NUCLEOTIDE SEQUENCE</scope>
    <source>
        <strain evidence="1">171206Taipei</strain>
    </source>
</reference>
<sequence length="518" mass="58957">MGTRGYRVYRYKRRYFVTYNHYDSYPRIFGVQVKKEVPSDAVEYQLWLATLRQKLEKELEAHAVDKNASDFEIFHRPPVNDIFIEWIYELDLDNELFLVDNCPIFSLRNIPADDDVFCACIGFNSYGHRSYSPRTPVEYRDSWVVAPPLVDQAAIAAYAALGPEILGIDAILDRPPDREPPQWELARIAFYEIVVGGRMRAQSFATSIHVLETVRDRRDIPLYISSWGAAVLRLGIQRLDLNNIKNRKPGSTIDSAPVSAQQLLWIVPDTVCVRFCTHLDDERVWKKEAGEMGHEMEQVESETVFGILFSLFHCAIMKRADGKLQVTQAMQFLPSLHTDNPSTPGIAAVARLGLCEALNKPSVTRKSLPGHFLSSVPPEIIQHIVEDLSTTDLDHLSWAAPAIFEPHVDTLLRRYSYVGEYRLDRVLPESVPSNLIEDEDLQGSPSGLPAAHSHYFSATFLGKRQSQAAVEPKNMADIPKLQVMINSDMVYLDYEDKSVGNFQYWGDDYWESESHDDD</sequence>
<organism evidence="1 2">
    <name type="scientific">Mycena indigotica</name>
    <dbReference type="NCBI Taxonomy" id="2126181"/>
    <lineage>
        <taxon>Eukaryota</taxon>
        <taxon>Fungi</taxon>
        <taxon>Dikarya</taxon>
        <taxon>Basidiomycota</taxon>
        <taxon>Agaricomycotina</taxon>
        <taxon>Agaricomycetes</taxon>
        <taxon>Agaricomycetidae</taxon>
        <taxon>Agaricales</taxon>
        <taxon>Marasmiineae</taxon>
        <taxon>Mycenaceae</taxon>
        <taxon>Mycena</taxon>
    </lineage>
</organism>
<name>A0A8H6VRE6_9AGAR</name>